<name>A0A9W9Z2Z8_9CNID</name>
<keyword evidence="3" id="KW-1185">Reference proteome</keyword>
<keyword evidence="1" id="KW-0732">Signal</keyword>
<proteinExistence type="predicted"/>
<dbReference type="Proteomes" id="UP001163046">
    <property type="component" value="Unassembled WGS sequence"/>
</dbReference>
<dbReference type="EMBL" id="MU826837">
    <property type="protein sequence ID" value="KAJ7372249.1"/>
    <property type="molecule type" value="Genomic_DNA"/>
</dbReference>
<gene>
    <name evidence="2" type="ORF">OS493_019693</name>
</gene>
<reference evidence="2" key="1">
    <citation type="submission" date="2023-01" db="EMBL/GenBank/DDBJ databases">
        <title>Genome assembly of the deep-sea coral Lophelia pertusa.</title>
        <authorList>
            <person name="Herrera S."/>
            <person name="Cordes E."/>
        </authorList>
    </citation>
    <scope>NUCLEOTIDE SEQUENCE</scope>
    <source>
        <strain evidence="2">USNM1676648</strain>
        <tissue evidence="2">Polyp</tissue>
    </source>
</reference>
<accession>A0A9W9Z2Z8</accession>
<comment type="caution">
    <text evidence="2">The sequence shown here is derived from an EMBL/GenBank/DDBJ whole genome shotgun (WGS) entry which is preliminary data.</text>
</comment>
<dbReference type="AlphaFoldDB" id="A0A9W9Z2Z8"/>
<protein>
    <recommendedName>
        <fullName evidence="4">Secreted protein</fullName>
    </recommendedName>
</protein>
<evidence type="ECO:0000256" key="1">
    <source>
        <dbReference type="SAM" id="SignalP"/>
    </source>
</evidence>
<evidence type="ECO:0008006" key="4">
    <source>
        <dbReference type="Google" id="ProtNLM"/>
    </source>
</evidence>
<feature type="signal peptide" evidence="1">
    <location>
        <begin position="1"/>
        <end position="20"/>
    </location>
</feature>
<evidence type="ECO:0000313" key="2">
    <source>
        <dbReference type="EMBL" id="KAJ7372249.1"/>
    </source>
</evidence>
<sequence length="82" mass="9396">MFAVVLLVVVIFLMVKRSYRRCFQSPSVGGLNVDHCVCSKPIPEENGEKNCEGWPYEMNIQEEKLINNNNQQHVISGICERL</sequence>
<feature type="chain" id="PRO_5040726556" description="Secreted protein" evidence="1">
    <location>
        <begin position="21"/>
        <end position="82"/>
    </location>
</feature>
<organism evidence="2 3">
    <name type="scientific">Desmophyllum pertusum</name>
    <dbReference type="NCBI Taxonomy" id="174260"/>
    <lineage>
        <taxon>Eukaryota</taxon>
        <taxon>Metazoa</taxon>
        <taxon>Cnidaria</taxon>
        <taxon>Anthozoa</taxon>
        <taxon>Hexacorallia</taxon>
        <taxon>Scleractinia</taxon>
        <taxon>Caryophylliina</taxon>
        <taxon>Caryophylliidae</taxon>
        <taxon>Desmophyllum</taxon>
    </lineage>
</organism>
<evidence type="ECO:0000313" key="3">
    <source>
        <dbReference type="Proteomes" id="UP001163046"/>
    </source>
</evidence>